<dbReference type="Proteomes" id="UP000271554">
    <property type="component" value="Chromosome"/>
</dbReference>
<feature type="region of interest" description="Disordered" evidence="1">
    <location>
        <begin position="1"/>
        <end position="34"/>
    </location>
</feature>
<dbReference type="KEGG" id="shun:DWB77_04947"/>
<dbReference type="Pfam" id="PF06078">
    <property type="entry name" value="DUF937"/>
    <property type="match status" value="2"/>
</dbReference>
<evidence type="ECO:0000313" key="3">
    <source>
        <dbReference type="Proteomes" id="UP000271554"/>
    </source>
</evidence>
<protein>
    <recommendedName>
        <fullName evidence="4">DUF937 domain-containing protein</fullName>
    </recommendedName>
</protein>
<keyword evidence="3" id="KW-1185">Reference proteome</keyword>
<dbReference type="EMBL" id="CP032698">
    <property type="protein sequence ID" value="AYG82760.1"/>
    <property type="molecule type" value="Genomic_DNA"/>
</dbReference>
<evidence type="ECO:0000256" key="1">
    <source>
        <dbReference type="SAM" id="MobiDB-lite"/>
    </source>
</evidence>
<evidence type="ECO:0008006" key="4">
    <source>
        <dbReference type="Google" id="ProtNLM"/>
    </source>
</evidence>
<sequence length="196" mass="18916">MPTERAERSVSGMSDNPSPAADRQPSDPSLHQDVLDELGDDGLQRVAGLLGTDAAGARDMVGTTMSTLSGGLPPEDHEEVSRAVSEAAAEAPPQEAPLQGVATLGGGLGGMLSGGLAAGVLAKVARPVANVVAKKTGLPPATVAKALEVVLPAALAVLTKRAASKSSGQGGAAGGGGGGGLGGLLSKIFGGGGGRK</sequence>
<name>A0A387HP73_9ACTN</name>
<evidence type="ECO:0000313" key="2">
    <source>
        <dbReference type="EMBL" id="AYG82760.1"/>
    </source>
</evidence>
<dbReference type="AlphaFoldDB" id="A0A387HP73"/>
<gene>
    <name evidence="2" type="ORF">DWB77_04947</name>
</gene>
<dbReference type="InterPro" id="IPR009282">
    <property type="entry name" value="DUF937"/>
</dbReference>
<accession>A0A387HP73</accession>
<proteinExistence type="predicted"/>
<organism evidence="2 3">
    <name type="scientific">Streptomyces hundungensis</name>
    <dbReference type="NCBI Taxonomy" id="1077946"/>
    <lineage>
        <taxon>Bacteria</taxon>
        <taxon>Bacillati</taxon>
        <taxon>Actinomycetota</taxon>
        <taxon>Actinomycetes</taxon>
        <taxon>Kitasatosporales</taxon>
        <taxon>Streptomycetaceae</taxon>
        <taxon>Streptomyces</taxon>
    </lineage>
</organism>
<reference evidence="2 3" key="1">
    <citation type="submission" date="2018-10" db="EMBL/GenBank/DDBJ databases">
        <title>Relationship between Morphology and Antimicrobial Activity in Streptomyces.</title>
        <authorList>
            <person name="Kang H.J."/>
            <person name="Kim S.B."/>
        </authorList>
    </citation>
    <scope>NUCLEOTIDE SEQUENCE [LARGE SCALE GENOMIC DNA]</scope>
    <source>
        <strain evidence="2 3">BH38</strain>
    </source>
</reference>